<evidence type="ECO:0000313" key="1">
    <source>
        <dbReference type="EMBL" id="TFD68441.1"/>
    </source>
</evidence>
<reference evidence="1 2" key="1">
    <citation type="submission" date="2019-03" db="EMBL/GenBank/DDBJ databases">
        <title>Genomics of glacier-inhabiting Cryobacterium strains.</title>
        <authorList>
            <person name="Liu Q."/>
            <person name="Xin Y.-H."/>
        </authorList>
    </citation>
    <scope>NUCLEOTIDE SEQUENCE [LARGE SCALE GENOMIC DNA]</scope>
    <source>
        <strain evidence="1 2">Hz16</strain>
    </source>
</reference>
<dbReference type="SUPFAM" id="SSF53335">
    <property type="entry name" value="S-adenosyl-L-methionine-dependent methyltransferases"/>
    <property type="match status" value="1"/>
</dbReference>
<dbReference type="AlphaFoldDB" id="A0A4V3ITR6"/>
<dbReference type="Proteomes" id="UP000297983">
    <property type="component" value="Unassembled WGS sequence"/>
</dbReference>
<gene>
    <name evidence="1" type="ORF">E3T50_13580</name>
</gene>
<organism evidence="1 2">
    <name type="scientific">Cryobacterium gelidum</name>
    <dbReference type="NCBI Taxonomy" id="1259164"/>
    <lineage>
        <taxon>Bacteria</taxon>
        <taxon>Bacillati</taxon>
        <taxon>Actinomycetota</taxon>
        <taxon>Actinomycetes</taxon>
        <taxon>Micrococcales</taxon>
        <taxon>Microbacteriaceae</taxon>
        <taxon>Cryobacterium</taxon>
    </lineage>
</organism>
<protein>
    <submittedName>
        <fullName evidence="1">SAM-dependent DNA methyltransferase</fullName>
    </submittedName>
</protein>
<dbReference type="EMBL" id="SOHL01000027">
    <property type="protein sequence ID" value="TFD68441.1"/>
    <property type="molecule type" value="Genomic_DNA"/>
</dbReference>
<accession>A0A4V3ITR6</accession>
<keyword evidence="2" id="KW-1185">Reference proteome</keyword>
<name>A0A4V3ITR6_9MICO</name>
<proteinExistence type="predicted"/>
<dbReference type="GO" id="GO:0032259">
    <property type="term" value="P:methylation"/>
    <property type="evidence" value="ECO:0007669"/>
    <property type="project" value="UniProtKB-KW"/>
</dbReference>
<dbReference type="GO" id="GO:0008168">
    <property type="term" value="F:methyltransferase activity"/>
    <property type="evidence" value="ECO:0007669"/>
    <property type="project" value="UniProtKB-KW"/>
</dbReference>
<sequence>MLDRLAAKPLVKSRQRVQDHAEVLTSAWLVDDMLDLVKDESGRIDSRFLEPACGTGNFLVRVLARKLTTVKVRYGRSKFENRHNALLALMSIYGIEIQRDNAEECRSNLLSLFTAYVGAKAEDEWVRAAAFVLGVNIVVGDALAMVTVGTAPGTHGQPIVFAEWGYLGRGKYQRRDFRFDRMTGRGTVSEGEAHHEVFQPVRAYPTMTVAQLACEETIA</sequence>
<evidence type="ECO:0000313" key="2">
    <source>
        <dbReference type="Proteomes" id="UP000297983"/>
    </source>
</evidence>
<dbReference type="Gene3D" id="3.40.50.150">
    <property type="entry name" value="Vaccinia Virus protein VP39"/>
    <property type="match status" value="1"/>
</dbReference>
<dbReference type="InterPro" id="IPR029063">
    <property type="entry name" value="SAM-dependent_MTases_sf"/>
</dbReference>
<comment type="caution">
    <text evidence="1">The sequence shown here is derived from an EMBL/GenBank/DDBJ whole genome shotgun (WGS) entry which is preliminary data.</text>
</comment>
<keyword evidence="1" id="KW-0808">Transferase</keyword>
<keyword evidence="1" id="KW-0489">Methyltransferase</keyword>